<dbReference type="Gene3D" id="2.170.130.10">
    <property type="entry name" value="TonB-dependent receptor, plug domain"/>
    <property type="match status" value="1"/>
</dbReference>
<dbReference type="GO" id="GO:0015344">
    <property type="term" value="F:siderophore uptake transmembrane transporter activity"/>
    <property type="evidence" value="ECO:0007669"/>
    <property type="project" value="TreeGrafter"/>
</dbReference>
<comment type="caution">
    <text evidence="16">The sequence shown here is derived from an EMBL/GenBank/DDBJ whole genome shotgun (WGS) entry which is preliminary data.</text>
</comment>
<evidence type="ECO:0000256" key="2">
    <source>
        <dbReference type="ARBA" id="ARBA00022448"/>
    </source>
</evidence>
<dbReference type="PROSITE" id="PS52016">
    <property type="entry name" value="TONB_DEPENDENT_REC_3"/>
    <property type="match status" value="1"/>
</dbReference>
<feature type="domain" description="TonB-dependent receptor-like beta-barrel" evidence="14">
    <location>
        <begin position="339"/>
        <end position="744"/>
    </location>
</feature>
<dbReference type="AlphaFoldDB" id="A0A318TAS4"/>
<organism evidence="16 17">
    <name type="scientific">Rhodopseudomonas faecalis</name>
    <dbReference type="NCBI Taxonomy" id="99655"/>
    <lineage>
        <taxon>Bacteria</taxon>
        <taxon>Pseudomonadati</taxon>
        <taxon>Pseudomonadota</taxon>
        <taxon>Alphaproteobacteria</taxon>
        <taxon>Hyphomicrobiales</taxon>
        <taxon>Nitrobacteraceae</taxon>
        <taxon>Rhodopseudomonas</taxon>
    </lineage>
</organism>
<dbReference type="InterPro" id="IPR000531">
    <property type="entry name" value="Beta-barrel_TonB"/>
</dbReference>
<dbReference type="Pfam" id="PF00593">
    <property type="entry name" value="TonB_dep_Rec_b-barrel"/>
    <property type="match status" value="1"/>
</dbReference>
<keyword evidence="7 9" id="KW-0472">Membrane</keyword>
<feature type="short sequence motif" description="TonB C-terminal box" evidence="10">
    <location>
        <begin position="765"/>
        <end position="782"/>
    </location>
</feature>
<dbReference type="GO" id="GO:0009279">
    <property type="term" value="C:cell outer membrane"/>
    <property type="evidence" value="ECO:0007669"/>
    <property type="project" value="UniProtKB-SubCell"/>
</dbReference>
<dbReference type="InterPro" id="IPR039426">
    <property type="entry name" value="TonB-dep_rcpt-like"/>
</dbReference>
<dbReference type="PROSITE" id="PS01156">
    <property type="entry name" value="TONB_DEPENDENT_REC_2"/>
    <property type="match status" value="1"/>
</dbReference>
<gene>
    <name evidence="16" type="ORF">BJ122_13517</name>
</gene>
<feature type="region of interest" description="Disordered" evidence="12">
    <location>
        <begin position="61"/>
        <end position="89"/>
    </location>
</feature>
<evidence type="ECO:0000259" key="14">
    <source>
        <dbReference type="Pfam" id="PF00593"/>
    </source>
</evidence>
<feature type="domain" description="TonB-dependent receptor plug" evidence="15">
    <location>
        <begin position="103"/>
        <end position="208"/>
    </location>
</feature>
<dbReference type="PANTHER" id="PTHR30069:SF28">
    <property type="entry name" value="TONB-DEPENDENT RECEPTOR YNCD-RELATED"/>
    <property type="match status" value="1"/>
</dbReference>
<keyword evidence="5 13" id="KW-0732">Signal</keyword>
<dbReference type="GO" id="GO:0044718">
    <property type="term" value="P:siderophore transmembrane transport"/>
    <property type="evidence" value="ECO:0007669"/>
    <property type="project" value="TreeGrafter"/>
</dbReference>
<keyword evidence="4 9" id="KW-0812">Transmembrane</keyword>
<evidence type="ECO:0000313" key="16">
    <source>
        <dbReference type="EMBL" id="PYE99933.1"/>
    </source>
</evidence>
<evidence type="ECO:0000313" key="17">
    <source>
        <dbReference type="Proteomes" id="UP000248148"/>
    </source>
</evidence>
<proteinExistence type="inferred from homology"/>
<evidence type="ECO:0000256" key="10">
    <source>
        <dbReference type="PROSITE-ProRule" id="PRU10144"/>
    </source>
</evidence>
<dbReference type="InterPro" id="IPR012910">
    <property type="entry name" value="Plug_dom"/>
</dbReference>
<evidence type="ECO:0000259" key="15">
    <source>
        <dbReference type="Pfam" id="PF07715"/>
    </source>
</evidence>
<feature type="chain" id="PRO_5016441307" evidence="13">
    <location>
        <begin position="42"/>
        <end position="782"/>
    </location>
</feature>
<evidence type="ECO:0000256" key="13">
    <source>
        <dbReference type="SAM" id="SignalP"/>
    </source>
</evidence>
<evidence type="ECO:0000256" key="4">
    <source>
        <dbReference type="ARBA" id="ARBA00022692"/>
    </source>
</evidence>
<feature type="region of interest" description="Disordered" evidence="12">
    <location>
        <begin position="319"/>
        <end position="339"/>
    </location>
</feature>
<evidence type="ECO:0000256" key="9">
    <source>
        <dbReference type="PROSITE-ProRule" id="PRU01360"/>
    </source>
</evidence>
<dbReference type="EMBL" id="QJTI01000035">
    <property type="protein sequence ID" value="PYE99933.1"/>
    <property type="molecule type" value="Genomic_DNA"/>
</dbReference>
<dbReference type="InterPro" id="IPR037066">
    <property type="entry name" value="Plug_dom_sf"/>
</dbReference>
<evidence type="ECO:0000256" key="7">
    <source>
        <dbReference type="ARBA" id="ARBA00023136"/>
    </source>
</evidence>
<name>A0A318TAS4_9BRAD</name>
<sequence>MRQEFQFETAIGAGRCVGNQLSLRAITALLLLSASSQIVLAQSATPGASITLDSIVVEHVRQPARPTTTRPRSTTAQASTPEPAPVTPAQPADIVRQRFNVLPGGVALVPQQDFANAGNPTLSNALSGVPGVIVQNFLGGNDQPRIQMRGSAQQNPAERGVLILQNGMPINRADGSYIVGFANPQQAEAIEVYRGYMANRLGASVLSGAINFVSPTGSSQPGTQLSVSGGSFGQINTSGQVGGRKDNVDAFFRFDTNRRDGYRDYNSSDRVSVNGNIGVALSENVKTRFFMGYTDLGFEVPGPLSKQALESNPRQVSAGPVMVGGVMTRPGPNAVRDKPRRDASQFMVGNRTTAVVDAHLFDVAMGYTYTDDTFRFPVSAGVRSTAGGDFTSLFRYAYNPADALLPLFETTAQYTVGSANRDYHINQSGQTGAPFGANKLNAQTLSLYAGANVPVWQKFVVSPGISYAYATRDNDDLYTASRRPTIAYSPANPTMLLPNGSVPTQNNSYSRSYSGWNPSLALSYRPDALQTFFIAGSHSFEPPTHDDLISTINGTPNSSPGRPTPTNPARVAAAFVTPNLKEQTAVTVEGGWRGRADRLSWDVVSYYSWLDNELLDLRDATGVSIGGANADRTTHFGVELGGGVKITDRLSGRLAYTYQDFRFVDDPVRGNNRLGGVVPHLVYAQLQLQATDSWMVQSAVRWSVTKVPVDNMNTLYADPYAVVDLRSEYKIDKTFRVFGQITNLFNTNYAATTLVVDLARPDHAAFLPGDGRGFYAGVKAAF</sequence>
<comment type="subcellular location">
    <subcellularLocation>
        <location evidence="1 9">Cell outer membrane</location>
        <topology evidence="1 9">Multi-pass membrane protein</topology>
    </subcellularLocation>
</comment>
<accession>A0A318TAS4</accession>
<evidence type="ECO:0000256" key="5">
    <source>
        <dbReference type="ARBA" id="ARBA00022729"/>
    </source>
</evidence>
<dbReference type="CDD" id="cd01347">
    <property type="entry name" value="ligand_gated_channel"/>
    <property type="match status" value="1"/>
</dbReference>
<keyword evidence="2 9" id="KW-0813">Transport</keyword>
<evidence type="ECO:0000256" key="6">
    <source>
        <dbReference type="ARBA" id="ARBA00023077"/>
    </source>
</evidence>
<keyword evidence="6 11" id="KW-0798">TonB box</keyword>
<feature type="compositionally biased region" description="Low complexity" evidence="12">
    <location>
        <begin position="63"/>
        <end position="80"/>
    </location>
</feature>
<feature type="signal peptide" evidence="13">
    <location>
        <begin position="1"/>
        <end position="41"/>
    </location>
</feature>
<evidence type="ECO:0000256" key="3">
    <source>
        <dbReference type="ARBA" id="ARBA00022452"/>
    </source>
</evidence>
<evidence type="ECO:0000256" key="12">
    <source>
        <dbReference type="SAM" id="MobiDB-lite"/>
    </source>
</evidence>
<dbReference type="InterPro" id="IPR010917">
    <property type="entry name" value="TonB_rcpt_CS"/>
</dbReference>
<dbReference type="InterPro" id="IPR036942">
    <property type="entry name" value="Beta-barrel_TonB_sf"/>
</dbReference>
<evidence type="ECO:0000256" key="1">
    <source>
        <dbReference type="ARBA" id="ARBA00004571"/>
    </source>
</evidence>
<keyword evidence="8 9" id="KW-0998">Cell outer membrane</keyword>
<keyword evidence="3 9" id="KW-1134">Transmembrane beta strand</keyword>
<dbReference type="Gene3D" id="2.40.170.20">
    <property type="entry name" value="TonB-dependent receptor, beta-barrel domain"/>
    <property type="match status" value="1"/>
</dbReference>
<evidence type="ECO:0000256" key="8">
    <source>
        <dbReference type="ARBA" id="ARBA00023237"/>
    </source>
</evidence>
<keyword evidence="17" id="KW-1185">Reference proteome</keyword>
<keyword evidence="16" id="KW-0675">Receptor</keyword>
<comment type="similarity">
    <text evidence="9 11">Belongs to the TonB-dependent receptor family.</text>
</comment>
<protein>
    <submittedName>
        <fullName evidence="16">Iron complex outermembrane receptor protein</fullName>
    </submittedName>
</protein>
<dbReference type="Pfam" id="PF07715">
    <property type="entry name" value="Plug"/>
    <property type="match status" value="1"/>
</dbReference>
<dbReference type="SUPFAM" id="SSF56935">
    <property type="entry name" value="Porins"/>
    <property type="match status" value="1"/>
</dbReference>
<dbReference type="Proteomes" id="UP000248148">
    <property type="component" value="Unassembled WGS sequence"/>
</dbReference>
<dbReference type="PANTHER" id="PTHR30069">
    <property type="entry name" value="TONB-DEPENDENT OUTER MEMBRANE RECEPTOR"/>
    <property type="match status" value="1"/>
</dbReference>
<reference evidence="16 17" key="1">
    <citation type="submission" date="2018-06" db="EMBL/GenBank/DDBJ databases">
        <title>Genomic Encyclopedia of Archaeal and Bacterial Type Strains, Phase II (KMG-II): from individual species to whole genera.</title>
        <authorList>
            <person name="Goeker M."/>
        </authorList>
    </citation>
    <scope>NUCLEOTIDE SEQUENCE [LARGE SCALE GENOMIC DNA]</scope>
    <source>
        <strain evidence="16 17">JCM 11668</strain>
    </source>
</reference>
<evidence type="ECO:0000256" key="11">
    <source>
        <dbReference type="RuleBase" id="RU003357"/>
    </source>
</evidence>